<protein>
    <submittedName>
        <fullName evidence="1">Uncharacterized protein</fullName>
    </submittedName>
</protein>
<keyword evidence="2" id="KW-1185">Reference proteome</keyword>
<sequence length="119" mass="14322">MSTQQDNFALYHWAPTARRGQINRYGLRPGSLSSDRLWRPPYVCLADSPVLAWDLIGRFRPLIRDWDLWWTNGAAVFPFETIPFDNGDIREYRVYHRIYKRDLWMVGTRTNEHHQENER</sequence>
<accession>A0A481VT01</accession>
<dbReference type="GeneID" id="63925893"/>
<dbReference type="KEGG" id="vg:63925893"/>
<organism evidence="1 2">
    <name type="scientific">Mycobacterium phage Rabbs</name>
    <dbReference type="NCBI Taxonomy" id="2530143"/>
    <lineage>
        <taxon>Viruses</taxon>
        <taxon>Duplodnaviria</taxon>
        <taxon>Heunggongvirae</taxon>
        <taxon>Uroviricota</taxon>
        <taxon>Caudoviricetes</taxon>
        <taxon>Gclasvirinae</taxon>
        <taxon>Liefievirus</taxon>
        <taxon>Liefievirus rabbs</taxon>
    </lineage>
</organism>
<dbReference type="RefSeq" id="YP_010051409.1">
    <property type="nucleotide sequence ID" value="NC_054441.1"/>
</dbReference>
<dbReference type="Proteomes" id="UP000292732">
    <property type="component" value="Segment"/>
</dbReference>
<evidence type="ECO:0000313" key="1">
    <source>
        <dbReference type="EMBL" id="QBI96815.1"/>
    </source>
</evidence>
<gene>
    <name evidence="1" type="primary">64</name>
    <name evidence="1" type="ORF">SEA_RABBS_64</name>
</gene>
<name>A0A481VT01_9CAUD</name>
<proteinExistence type="predicted"/>
<evidence type="ECO:0000313" key="2">
    <source>
        <dbReference type="Proteomes" id="UP000292732"/>
    </source>
</evidence>
<reference evidence="1 2" key="1">
    <citation type="submission" date="2019-02" db="EMBL/GenBank/DDBJ databases">
        <authorList>
            <person name="Zhang D."/>
            <person name="Hatherill J.R."/>
            <person name="Ramirez J.F."/>
            <person name="Cantu R."/>
            <person name="Clancy T.L."/>
            <person name="Lawson M.E."/>
            <person name="Nasr D.A."/>
            <person name="La C.H."/>
            <person name="Luce T.H."/>
            <person name="Miller S.A."/>
            <person name="Day D.L."/>
            <person name="Trujillo A.H."/>
            <person name="Roscher J.E."/>
            <person name="Garlena R.A."/>
            <person name="Russell D.A."/>
            <person name="Pope W.H."/>
            <person name="Jacobs-Sera D."/>
            <person name="Hatfull G.F."/>
        </authorList>
    </citation>
    <scope>NUCLEOTIDE SEQUENCE [LARGE SCALE GENOMIC DNA]</scope>
</reference>
<dbReference type="EMBL" id="MK524494">
    <property type="protein sequence ID" value="QBI96815.1"/>
    <property type="molecule type" value="Genomic_DNA"/>
</dbReference>